<reference evidence="2 3" key="1">
    <citation type="journal article" date="2019" name="New Phytol.">
        <title>Comparative genomics reveals unique wood-decay strategies and fruiting body development in the Schizophyllaceae.</title>
        <authorList>
            <person name="Almasi E."/>
            <person name="Sahu N."/>
            <person name="Krizsan K."/>
            <person name="Balint B."/>
            <person name="Kovacs G.M."/>
            <person name="Kiss B."/>
            <person name="Cseklye J."/>
            <person name="Drula E."/>
            <person name="Henrissat B."/>
            <person name="Nagy I."/>
            <person name="Chovatia M."/>
            <person name="Adam C."/>
            <person name="LaButti K."/>
            <person name="Lipzen A."/>
            <person name="Riley R."/>
            <person name="Grigoriev I.V."/>
            <person name="Nagy L.G."/>
        </authorList>
    </citation>
    <scope>NUCLEOTIDE SEQUENCE [LARGE SCALE GENOMIC DNA]</scope>
    <source>
        <strain evidence="2 3">NL-1724</strain>
    </source>
</reference>
<evidence type="ECO:0000313" key="3">
    <source>
        <dbReference type="Proteomes" id="UP000320762"/>
    </source>
</evidence>
<dbReference type="AlphaFoldDB" id="A0A550CJ57"/>
<dbReference type="STRING" id="97359.A0A550CJ57"/>
<evidence type="ECO:0000259" key="1">
    <source>
        <dbReference type="Pfam" id="PF01738"/>
    </source>
</evidence>
<dbReference type="EMBL" id="VDMD01000006">
    <property type="protein sequence ID" value="TRM64852.1"/>
    <property type="molecule type" value="Genomic_DNA"/>
</dbReference>
<dbReference type="PANTHER" id="PTHR17630">
    <property type="entry name" value="DIENELACTONE HYDROLASE"/>
    <property type="match status" value="1"/>
</dbReference>
<sequence>MSFCKDCVRGVRWEGTPTGKMEKINGVDCYVATPEGDYPKDKVLLLLTDVFGLPLVNNKLLADDYAANGFKTVVPDFLNGDPVPADGLSPGSNFDLMKWFPGHGADQTRPPIDKVMAALKEQGVTAFGAVGYCFGARYVFDLAFDNAIKAAAVAHPSLLQMPADAEKYAQTSVPLLVESCETDSQLPPEKQVVLDEILGGGKAESAASEGKAESAAGEGKFAAAYKRAYWEGCTHGFAVRGDQSDPKVKAGKEGAFKDMVEWMQKYL</sequence>
<accession>A0A550CJ57</accession>
<evidence type="ECO:0000313" key="2">
    <source>
        <dbReference type="EMBL" id="TRM64852.1"/>
    </source>
</evidence>
<gene>
    <name evidence="2" type="ORF">BD626DRAFT_490114</name>
</gene>
<dbReference type="InterPro" id="IPR002925">
    <property type="entry name" value="Dienelactn_hydro"/>
</dbReference>
<keyword evidence="2" id="KW-0378">Hydrolase</keyword>
<feature type="domain" description="Dienelactone hydrolase" evidence="1">
    <location>
        <begin position="28"/>
        <end position="195"/>
    </location>
</feature>
<dbReference type="Proteomes" id="UP000320762">
    <property type="component" value="Unassembled WGS sequence"/>
</dbReference>
<organism evidence="2 3">
    <name type="scientific">Schizophyllum amplum</name>
    <dbReference type="NCBI Taxonomy" id="97359"/>
    <lineage>
        <taxon>Eukaryota</taxon>
        <taxon>Fungi</taxon>
        <taxon>Dikarya</taxon>
        <taxon>Basidiomycota</taxon>
        <taxon>Agaricomycotina</taxon>
        <taxon>Agaricomycetes</taxon>
        <taxon>Agaricomycetidae</taxon>
        <taxon>Agaricales</taxon>
        <taxon>Schizophyllaceae</taxon>
        <taxon>Schizophyllum</taxon>
    </lineage>
</organism>
<dbReference type="SUPFAM" id="SSF53474">
    <property type="entry name" value="alpha/beta-Hydrolases"/>
    <property type="match status" value="1"/>
</dbReference>
<dbReference type="OrthoDB" id="17560at2759"/>
<comment type="caution">
    <text evidence="2">The sequence shown here is derived from an EMBL/GenBank/DDBJ whole genome shotgun (WGS) entry which is preliminary data.</text>
</comment>
<name>A0A550CJ57_9AGAR</name>
<protein>
    <submittedName>
        <fullName evidence="2">Alpha/Beta hydrolase protein</fullName>
    </submittedName>
</protein>
<proteinExistence type="predicted"/>
<keyword evidence="3" id="KW-1185">Reference proteome</keyword>
<dbReference type="Gene3D" id="3.40.50.1820">
    <property type="entry name" value="alpha/beta hydrolase"/>
    <property type="match status" value="1"/>
</dbReference>
<dbReference type="InterPro" id="IPR029058">
    <property type="entry name" value="AB_hydrolase_fold"/>
</dbReference>
<dbReference type="GO" id="GO:0016787">
    <property type="term" value="F:hydrolase activity"/>
    <property type="evidence" value="ECO:0007669"/>
    <property type="project" value="UniProtKB-KW"/>
</dbReference>
<dbReference type="Pfam" id="PF01738">
    <property type="entry name" value="DLH"/>
    <property type="match status" value="1"/>
</dbReference>
<dbReference type="PANTHER" id="PTHR17630:SF44">
    <property type="entry name" value="PROTEIN AIM2"/>
    <property type="match status" value="1"/>
</dbReference>